<dbReference type="Gene3D" id="1.20.1250.20">
    <property type="entry name" value="MFS general substrate transporter like domains"/>
    <property type="match status" value="1"/>
</dbReference>
<feature type="transmembrane region" description="Helical" evidence="5">
    <location>
        <begin position="247"/>
        <end position="267"/>
    </location>
</feature>
<reference evidence="7 8" key="1">
    <citation type="submission" date="2019-07" db="EMBL/GenBank/DDBJ databases">
        <title>Draft genome assembly of a fouling barnacle, Amphibalanus amphitrite (Darwin, 1854): The first reference genome for Thecostraca.</title>
        <authorList>
            <person name="Kim W."/>
        </authorList>
    </citation>
    <scope>NUCLEOTIDE SEQUENCE [LARGE SCALE GENOMIC DNA]</scope>
    <source>
        <strain evidence="7">SNU_AA5</strain>
        <tissue evidence="7">Soma without cirri and trophi</tissue>
    </source>
</reference>
<evidence type="ECO:0000256" key="4">
    <source>
        <dbReference type="ARBA" id="ARBA00023136"/>
    </source>
</evidence>
<keyword evidence="2 5" id="KW-0812">Transmembrane</keyword>
<dbReference type="SUPFAM" id="SSF103473">
    <property type="entry name" value="MFS general substrate transporter"/>
    <property type="match status" value="1"/>
</dbReference>
<keyword evidence="8" id="KW-1185">Reference proteome</keyword>
<comment type="caution">
    <text evidence="7">The sequence shown here is derived from an EMBL/GenBank/DDBJ whole genome shotgun (WGS) entry which is preliminary data.</text>
</comment>
<evidence type="ECO:0000259" key="6">
    <source>
        <dbReference type="PROSITE" id="PS50850"/>
    </source>
</evidence>
<evidence type="ECO:0000256" key="3">
    <source>
        <dbReference type="ARBA" id="ARBA00022989"/>
    </source>
</evidence>
<dbReference type="InterPro" id="IPR036259">
    <property type="entry name" value="MFS_trans_sf"/>
</dbReference>
<feature type="domain" description="Major facilitator superfamily (MFS) profile" evidence="6">
    <location>
        <begin position="1"/>
        <end position="298"/>
    </location>
</feature>
<sequence length="333" mass="36412">MVSNDVRTFCGFAIELFFSFGECLVGVLALWIKDWWILQLTIALPIFVFVSYWLFVPESIRWLAAEGRDAQAEKILRHVAEVNGKPFPGRMLQQLDKSQASEEKAEEAAAATVSDLFRSPALRWRTLIVLYQWFVTAMVYFGLAMNSTNLGGNVYLDFILVQLVDWPSIILCIVVLDPWGRKFCSSLCFLLAGAGSIASGLCSGNEGLEMATVGFALLGKFGAAGMFAIVFVYGAELFPTDVRNTGIGMSSAAGRIGSILAPFIAGLGKDSQVLPMSIFGVLSLVAGVVTLKLPETYGENLPETLEEAENFGRYENLGSALQHWSIGKQKYIT</sequence>
<dbReference type="AlphaFoldDB" id="A0A6A4W745"/>
<keyword evidence="4 5" id="KW-0472">Membrane</keyword>
<evidence type="ECO:0000256" key="2">
    <source>
        <dbReference type="ARBA" id="ARBA00022692"/>
    </source>
</evidence>
<dbReference type="Pfam" id="PF00083">
    <property type="entry name" value="Sugar_tr"/>
    <property type="match status" value="1"/>
</dbReference>
<evidence type="ECO:0000313" key="7">
    <source>
        <dbReference type="EMBL" id="KAF0303186.1"/>
    </source>
</evidence>
<feature type="transmembrane region" description="Helical" evidence="5">
    <location>
        <begin position="213"/>
        <end position="235"/>
    </location>
</feature>
<evidence type="ECO:0000256" key="5">
    <source>
        <dbReference type="SAM" id="Phobius"/>
    </source>
</evidence>
<name>A0A6A4W745_AMPAM</name>
<feature type="transmembrane region" description="Helical" evidence="5">
    <location>
        <begin position="183"/>
        <end position="201"/>
    </location>
</feature>
<dbReference type="OrthoDB" id="6894481at2759"/>
<accession>A0A6A4W745</accession>
<dbReference type="PROSITE" id="PS50850">
    <property type="entry name" value="MFS"/>
    <property type="match status" value="1"/>
</dbReference>
<comment type="subcellular location">
    <subcellularLocation>
        <location evidence="1">Membrane</location>
        <topology evidence="1">Multi-pass membrane protein</topology>
    </subcellularLocation>
</comment>
<dbReference type="GO" id="GO:0022857">
    <property type="term" value="F:transmembrane transporter activity"/>
    <property type="evidence" value="ECO:0007669"/>
    <property type="project" value="InterPro"/>
</dbReference>
<dbReference type="Proteomes" id="UP000440578">
    <property type="component" value="Unassembled WGS sequence"/>
</dbReference>
<feature type="transmembrane region" description="Helical" evidence="5">
    <location>
        <begin position="155"/>
        <end position="176"/>
    </location>
</feature>
<dbReference type="GO" id="GO:0016020">
    <property type="term" value="C:membrane"/>
    <property type="evidence" value="ECO:0007669"/>
    <property type="project" value="UniProtKB-SubCell"/>
</dbReference>
<feature type="transmembrane region" description="Helical" evidence="5">
    <location>
        <begin position="12"/>
        <end position="31"/>
    </location>
</feature>
<dbReference type="InterPro" id="IPR005828">
    <property type="entry name" value="MFS_sugar_transport-like"/>
</dbReference>
<organism evidence="7 8">
    <name type="scientific">Amphibalanus amphitrite</name>
    <name type="common">Striped barnacle</name>
    <name type="synonym">Balanus amphitrite</name>
    <dbReference type="NCBI Taxonomy" id="1232801"/>
    <lineage>
        <taxon>Eukaryota</taxon>
        <taxon>Metazoa</taxon>
        <taxon>Ecdysozoa</taxon>
        <taxon>Arthropoda</taxon>
        <taxon>Crustacea</taxon>
        <taxon>Multicrustacea</taxon>
        <taxon>Cirripedia</taxon>
        <taxon>Thoracica</taxon>
        <taxon>Thoracicalcarea</taxon>
        <taxon>Balanomorpha</taxon>
        <taxon>Balanoidea</taxon>
        <taxon>Balanidae</taxon>
        <taxon>Amphibalaninae</taxon>
        <taxon>Amphibalanus</taxon>
    </lineage>
</organism>
<dbReference type="PANTHER" id="PTHR24064">
    <property type="entry name" value="SOLUTE CARRIER FAMILY 22 MEMBER"/>
    <property type="match status" value="1"/>
</dbReference>
<keyword evidence="3 5" id="KW-1133">Transmembrane helix</keyword>
<dbReference type="EMBL" id="VIIS01000968">
    <property type="protein sequence ID" value="KAF0303186.1"/>
    <property type="molecule type" value="Genomic_DNA"/>
</dbReference>
<feature type="transmembrane region" description="Helical" evidence="5">
    <location>
        <begin position="273"/>
        <end position="291"/>
    </location>
</feature>
<evidence type="ECO:0000256" key="1">
    <source>
        <dbReference type="ARBA" id="ARBA00004141"/>
    </source>
</evidence>
<evidence type="ECO:0000313" key="8">
    <source>
        <dbReference type="Proteomes" id="UP000440578"/>
    </source>
</evidence>
<proteinExistence type="predicted"/>
<protein>
    <submittedName>
        <fullName evidence="7">Organic cation transporter protein</fullName>
    </submittedName>
</protein>
<feature type="transmembrane region" description="Helical" evidence="5">
    <location>
        <begin position="124"/>
        <end position="143"/>
    </location>
</feature>
<feature type="transmembrane region" description="Helical" evidence="5">
    <location>
        <begin position="37"/>
        <end position="55"/>
    </location>
</feature>
<dbReference type="InterPro" id="IPR020846">
    <property type="entry name" value="MFS_dom"/>
</dbReference>
<gene>
    <name evidence="7" type="primary">Orct_24</name>
    <name evidence="7" type="ORF">FJT64_024835</name>
</gene>